<dbReference type="AlphaFoldDB" id="A0AAE3KA39"/>
<dbReference type="SUPFAM" id="SSF54427">
    <property type="entry name" value="NTF2-like"/>
    <property type="match status" value="1"/>
</dbReference>
<gene>
    <name evidence="2" type="ORF">AArcSt2_14145</name>
</gene>
<evidence type="ECO:0000313" key="3">
    <source>
        <dbReference type="Proteomes" id="UP001203207"/>
    </source>
</evidence>
<proteinExistence type="predicted"/>
<dbReference type="Gene3D" id="3.10.450.50">
    <property type="match status" value="1"/>
</dbReference>
<reference evidence="2" key="2">
    <citation type="submission" date="2022-02" db="EMBL/GenBank/DDBJ databases">
        <authorList>
            <person name="Elcheninov A.G."/>
            <person name="Sorokin D.Y."/>
            <person name="Kublanov I.V."/>
        </authorList>
    </citation>
    <scope>NUCLEOTIDE SEQUENCE</scope>
    <source>
        <strain evidence="2">AArc-St2</strain>
    </source>
</reference>
<feature type="domain" description="SnoaL-like" evidence="1">
    <location>
        <begin position="10"/>
        <end position="107"/>
    </location>
</feature>
<organism evidence="2 3">
    <name type="scientific">Natronocalculus amylovorans</name>
    <dbReference type="NCBI Taxonomy" id="2917812"/>
    <lineage>
        <taxon>Archaea</taxon>
        <taxon>Methanobacteriati</taxon>
        <taxon>Methanobacteriota</taxon>
        <taxon>Stenosarchaea group</taxon>
        <taxon>Halobacteria</taxon>
        <taxon>Halobacteriales</taxon>
        <taxon>Haloferacaceae</taxon>
        <taxon>Natronocalculus</taxon>
    </lineage>
</organism>
<dbReference type="EMBL" id="JAKRVX010000007">
    <property type="protein sequence ID" value="MCL9818080.1"/>
    <property type="molecule type" value="Genomic_DNA"/>
</dbReference>
<protein>
    <submittedName>
        <fullName evidence="2">Nuclear transport factor 2 family protein</fullName>
    </submittedName>
</protein>
<dbReference type="Pfam" id="PF12680">
    <property type="entry name" value="SnoaL_2"/>
    <property type="match status" value="1"/>
</dbReference>
<evidence type="ECO:0000313" key="2">
    <source>
        <dbReference type="EMBL" id="MCL9818080.1"/>
    </source>
</evidence>
<sequence length="117" mass="13620">MSTPLRSILEEYYALVDANEYEKMYTLFSDDITYERPGSETIYGKDDFRRFYEKERPLSDGSHSIDQILITENTAAVKGHFSGRQNGKEVSFGFADFHVFDGKQITDRYTYTDRDTV</sequence>
<dbReference type="Proteomes" id="UP001203207">
    <property type="component" value="Unassembled WGS sequence"/>
</dbReference>
<keyword evidence="3" id="KW-1185">Reference proteome</keyword>
<reference evidence="2" key="1">
    <citation type="journal article" date="2022" name="Syst. Appl. Microbiol.">
        <title>Natronocalculus amylovorans gen. nov., sp. nov., and Natranaeroarchaeum aerophilus sp. nov., dominant culturable amylolytic natronoarchaea from hypersaline soda lakes in southwestern Siberia.</title>
        <authorList>
            <person name="Sorokin D.Y."/>
            <person name="Elcheninov A.G."/>
            <person name="Khizhniak T.V."/>
            <person name="Koenen M."/>
            <person name="Bale N.J."/>
            <person name="Damste J.S.S."/>
            <person name="Kublanov I.V."/>
        </authorList>
    </citation>
    <scope>NUCLEOTIDE SEQUENCE</scope>
    <source>
        <strain evidence="2">AArc-St2</strain>
    </source>
</reference>
<accession>A0AAE3KA39</accession>
<evidence type="ECO:0000259" key="1">
    <source>
        <dbReference type="Pfam" id="PF12680"/>
    </source>
</evidence>
<dbReference type="RefSeq" id="WP_174655017.1">
    <property type="nucleotide sequence ID" value="NZ_JAKRVX010000007.1"/>
</dbReference>
<dbReference type="InterPro" id="IPR037401">
    <property type="entry name" value="SnoaL-like"/>
</dbReference>
<dbReference type="InterPro" id="IPR032710">
    <property type="entry name" value="NTF2-like_dom_sf"/>
</dbReference>
<comment type="caution">
    <text evidence="2">The sequence shown here is derived from an EMBL/GenBank/DDBJ whole genome shotgun (WGS) entry which is preliminary data.</text>
</comment>
<name>A0AAE3KA39_9EURY</name>